<evidence type="ECO:0000313" key="3">
    <source>
        <dbReference type="Proteomes" id="UP000198875"/>
    </source>
</evidence>
<feature type="compositionally biased region" description="Low complexity" evidence="1">
    <location>
        <begin position="40"/>
        <end position="59"/>
    </location>
</feature>
<dbReference type="EMBL" id="CSTD01000005">
    <property type="protein sequence ID" value="CPR12708.1"/>
    <property type="molecule type" value="Genomic_DNA"/>
</dbReference>
<dbReference type="Proteomes" id="UP000198875">
    <property type="component" value="Unassembled WGS sequence"/>
</dbReference>
<evidence type="ECO:0000313" key="2">
    <source>
        <dbReference type="EMBL" id="CPR12708.1"/>
    </source>
</evidence>
<gene>
    <name evidence="2" type="ORF">BN971_04009</name>
</gene>
<accession>A0A0U0WCN0</accession>
<dbReference type="AlphaFoldDB" id="A0A0U0WCN0"/>
<name>A0A0U0WCN0_MYCBE</name>
<reference evidence="2 3" key="1">
    <citation type="submission" date="2015-03" db="EMBL/GenBank/DDBJ databases">
        <authorList>
            <person name="Murphy D."/>
        </authorList>
    </citation>
    <scope>NUCLEOTIDE SEQUENCE [LARGE SCALE GENOMIC DNA]</scope>
    <source>
        <strain evidence="2 3">DSM 44277</strain>
    </source>
</reference>
<protein>
    <submittedName>
        <fullName evidence="2">Uncharacterized protein</fullName>
    </submittedName>
</protein>
<proteinExistence type="predicted"/>
<organism evidence="2 3">
    <name type="scientific">Mycobacterium bohemicum DSM 44277</name>
    <dbReference type="NCBI Taxonomy" id="1236609"/>
    <lineage>
        <taxon>Bacteria</taxon>
        <taxon>Bacillati</taxon>
        <taxon>Actinomycetota</taxon>
        <taxon>Actinomycetes</taxon>
        <taxon>Mycobacteriales</taxon>
        <taxon>Mycobacteriaceae</taxon>
        <taxon>Mycobacterium</taxon>
    </lineage>
</organism>
<sequence>MSRTVGPICRKAEPASNRVMLVPPAPKSHSATTPSAGSPGWARSAVSAATASETSAGGTPRRARSGWAKNSSLRAVARASDQYAGIAIVTGVP</sequence>
<feature type="region of interest" description="Disordered" evidence="1">
    <location>
        <begin position="17"/>
        <end position="70"/>
    </location>
</feature>
<evidence type="ECO:0000256" key="1">
    <source>
        <dbReference type="SAM" id="MobiDB-lite"/>
    </source>
</evidence>